<organism evidence="2 3">
    <name type="scientific">Streptomyces clavuligerus</name>
    <dbReference type="NCBI Taxonomy" id="1901"/>
    <lineage>
        <taxon>Bacteria</taxon>
        <taxon>Bacillati</taxon>
        <taxon>Actinomycetota</taxon>
        <taxon>Actinomycetes</taxon>
        <taxon>Kitasatosporales</taxon>
        <taxon>Streptomycetaceae</taxon>
        <taxon>Streptomyces</taxon>
    </lineage>
</organism>
<evidence type="ECO:0000256" key="1">
    <source>
        <dbReference type="SAM" id="MobiDB-lite"/>
    </source>
</evidence>
<name>E2PUB8_STRCL</name>
<protein>
    <submittedName>
        <fullName evidence="2">Uncharacterized protein</fullName>
    </submittedName>
</protein>
<feature type="compositionally biased region" description="Polar residues" evidence="1">
    <location>
        <begin position="73"/>
        <end position="82"/>
    </location>
</feature>
<feature type="compositionally biased region" description="Basic and acidic residues" evidence="1">
    <location>
        <begin position="63"/>
        <end position="72"/>
    </location>
</feature>
<evidence type="ECO:0000313" key="3">
    <source>
        <dbReference type="Proteomes" id="UP000002357"/>
    </source>
</evidence>
<dbReference type="Proteomes" id="UP000002357">
    <property type="component" value="Chromosome"/>
</dbReference>
<feature type="compositionally biased region" description="Low complexity" evidence="1">
    <location>
        <begin position="83"/>
        <end position="106"/>
    </location>
</feature>
<dbReference type="EMBL" id="CM000913">
    <property type="protein sequence ID" value="EFG05737.1"/>
    <property type="molecule type" value="Genomic_DNA"/>
</dbReference>
<sequence length="173" mass="18113">MERPVAGRFGRVHHRTSDRRTSAPSSNAAGPWGRAPHRGTATGSQAQRPRAGDEGRLLPGGRCDPDGVRRSVDNGSRSTRSQRVPGRPEGGRTPPRTGRPLRAAAPLPFPSASPPVLPSLPPLPLPFPPSRPSPLRVAPPCRGSAGPCARAAAPVLPSIAKVVPVHGHQRGQQ</sequence>
<feature type="region of interest" description="Disordered" evidence="1">
    <location>
        <begin position="1"/>
        <end position="113"/>
    </location>
</feature>
<dbReference type="AlphaFoldDB" id="E2PUB8"/>
<evidence type="ECO:0000313" key="2">
    <source>
        <dbReference type="EMBL" id="EFG05737.1"/>
    </source>
</evidence>
<reference evidence="2 3" key="1">
    <citation type="journal article" date="2010" name="Genome Biol. Evol.">
        <title>The sequence of a 1.8-mb bacterial linear plasmid reveals a rich evolutionary reservoir of secondary metabolic pathways.</title>
        <authorList>
            <person name="Medema M.H."/>
            <person name="Trefzer A."/>
            <person name="Kovalchuk A."/>
            <person name="van den Berg M."/>
            <person name="Mueller U."/>
            <person name="Heijne W."/>
            <person name="Wu L."/>
            <person name="Alam M.T."/>
            <person name="Ronning C.M."/>
            <person name="Nierman W.C."/>
            <person name="Bovenberg R.A.L."/>
            <person name="Breitling R."/>
            <person name="Takano E."/>
        </authorList>
    </citation>
    <scope>NUCLEOTIDE SEQUENCE [LARGE SCALE GENOMIC DNA]</scope>
    <source>
        <strain evidence="3">ATCC 27064 / DSM 738 / JCM 4710 / NBRC 13307 / NCIMB 12785 / NRRL 3585 / VKM Ac-602</strain>
    </source>
</reference>
<gene>
    <name evidence="2" type="ORF">SCLAV_0661</name>
</gene>
<keyword evidence="3" id="KW-1185">Reference proteome</keyword>
<proteinExistence type="predicted"/>
<accession>E2PUB8</accession>